<organism evidence="4 5">
    <name type="scientific">Akkermansia biwaensis</name>
    <dbReference type="NCBI Taxonomy" id="2946555"/>
    <lineage>
        <taxon>Bacteria</taxon>
        <taxon>Pseudomonadati</taxon>
        <taxon>Verrucomicrobiota</taxon>
        <taxon>Verrucomicrobiia</taxon>
        <taxon>Verrucomicrobiales</taxon>
        <taxon>Akkermansiaceae</taxon>
        <taxon>Akkermansia</taxon>
    </lineage>
</organism>
<reference evidence="4" key="1">
    <citation type="submission" date="2022-06" db="EMBL/GenBank/DDBJ databases">
        <title>Akkermansia biwalacus sp. nov., an anaerobic mucin-degrading bacterium isolated from human intestine.</title>
        <authorList>
            <person name="Kobayashi Y."/>
            <person name="Inoue S."/>
            <person name="Kawahara T."/>
            <person name="Kohda N."/>
        </authorList>
    </citation>
    <scope>NUCLEOTIDE SEQUENCE</scope>
    <source>
        <strain evidence="4">WON2089</strain>
    </source>
</reference>
<dbReference type="SUPFAM" id="SSF53448">
    <property type="entry name" value="Nucleotide-diphospho-sugar transferases"/>
    <property type="match status" value="1"/>
</dbReference>
<evidence type="ECO:0000256" key="1">
    <source>
        <dbReference type="ARBA" id="ARBA00022676"/>
    </source>
</evidence>
<dbReference type="InterPro" id="IPR029044">
    <property type="entry name" value="Nucleotide-diphossugar_trans"/>
</dbReference>
<dbReference type="Proteomes" id="UP001062263">
    <property type="component" value="Chromosome"/>
</dbReference>
<feature type="domain" description="Glycosyltransferase 2-like" evidence="3">
    <location>
        <begin position="13"/>
        <end position="142"/>
    </location>
</feature>
<dbReference type="Pfam" id="PF00535">
    <property type="entry name" value="Glycos_transf_2"/>
    <property type="match status" value="1"/>
</dbReference>
<dbReference type="PANTHER" id="PTHR22916">
    <property type="entry name" value="GLYCOSYLTRANSFERASE"/>
    <property type="match status" value="1"/>
</dbReference>
<name>A0ABN6QJ02_9BACT</name>
<dbReference type="Gene3D" id="3.90.550.10">
    <property type="entry name" value="Spore Coat Polysaccharide Biosynthesis Protein SpsA, Chain A"/>
    <property type="match status" value="1"/>
</dbReference>
<evidence type="ECO:0000256" key="2">
    <source>
        <dbReference type="ARBA" id="ARBA00022679"/>
    </source>
</evidence>
<dbReference type="CDD" id="cd00761">
    <property type="entry name" value="Glyco_tranf_GTA_type"/>
    <property type="match status" value="1"/>
</dbReference>
<dbReference type="RefSeq" id="WP_215433944.1">
    <property type="nucleotide sequence ID" value="NZ_AP025943.1"/>
</dbReference>
<accession>A0ABN6QJ02</accession>
<evidence type="ECO:0000313" key="5">
    <source>
        <dbReference type="Proteomes" id="UP001062263"/>
    </source>
</evidence>
<evidence type="ECO:0000259" key="3">
    <source>
        <dbReference type="Pfam" id="PF00535"/>
    </source>
</evidence>
<keyword evidence="5" id="KW-1185">Reference proteome</keyword>
<evidence type="ECO:0000313" key="4">
    <source>
        <dbReference type="EMBL" id="BDL44591.1"/>
    </source>
</evidence>
<gene>
    <name evidence="4" type="ORF">Abiwalacus_21650</name>
</gene>
<sequence length="352" mass="40117">MFQSQPPECPCISIIIPVYNAGPYLGECLDSLLSQTFQDWEAICIDDGSSDESPALLDKCAAMDPRFKVVHQQNGGVSNARNRGLEHIRAPYLLLVDSDDWLEADALEQLYGSIRENGGDLVIFGHYFHEFHRPEPRTCLPWFSPSGPEKRKEPLGFRSMTRITSYACDKLFRSSIIREQGMRFQEGVGIGEDLKFILEYLGYSQTILFINRPFYHYRYGAGITGSHQTIWKRMTPQGLLQSLDALTPLCASLPLSFSAAARRQGMSALLYWNLRHRKYMRSIINCMPRKERRAILSRSRLPWWPLLLKSSPVHTSSVLLRHYAVQPVRAFLVRAKAAACRLARRAPASIHE</sequence>
<dbReference type="InterPro" id="IPR001173">
    <property type="entry name" value="Glyco_trans_2-like"/>
</dbReference>
<dbReference type="PANTHER" id="PTHR22916:SF51">
    <property type="entry name" value="GLYCOSYLTRANSFERASE EPSH-RELATED"/>
    <property type="match status" value="1"/>
</dbReference>
<keyword evidence="1" id="KW-0328">Glycosyltransferase</keyword>
<proteinExistence type="predicted"/>
<dbReference type="EMBL" id="AP025943">
    <property type="protein sequence ID" value="BDL44591.1"/>
    <property type="molecule type" value="Genomic_DNA"/>
</dbReference>
<protein>
    <recommendedName>
        <fullName evidence="3">Glycosyltransferase 2-like domain-containing protein</fullName>
    </recommendedName>
</protein>
<keyword evidence="2" id="KW-0808">Transferase</keyword>